<dbReference type="Pfam" id="PF13672">
    <property type="entry name" value="PP2C_2"/>
    <property type="match status" value="1"/>
</dbReference>
<accession>A0A931BDT9</accession>
<protein>
    <submittedName>
        <fullName evidence="4">Protein phosphatase 2C domain-containing protein</fullName>
    </submittedName>
</protein>
<feature type="domain" description="PPM-type phosphatase" evidence="2">
    <location>
        <begin position="23"/>
        <end position="196"/>
    </location>
</feature>
<evidence type="ECO:0000313" key="3">
    <source>
        <dbReference type="EMBL" id="MBF9068953.1"/>
    </source>
</evidence>
<keyword evidence="5" id="KW-1185">Reference proteome</keyword>
<evidence type="ECO:0000259" key="2">
    <source>
        <dbReference type="Pfam" id="PF13672"/>
    </source>
</evidence>
<feature type="region of interest" description="Disordered" evidence="1">
    <location>
        <begin position="249"/>
        <end position="268"/>
    </location>
</feature>
<evidence type="ECO:0000256" key="1">
    <source>
        <dbReference type="SAM" id="MobiDB-lite"/>
    </source>
</evidence>
<evidence type="ECO:0000313" key="4">
    <source>
        <dbReference type="EMBL" id="MBF9073407.1"/>
    </source>
</evidence>
<name>A0A931BDT9_9ACTN</name>
<sequence>MQISYACEPSPDTAANEDFVIAGPLFALVLDGATASGLPTGCVHDVAWFVQRLGAELAGFLLSHPDEPLPEVLRQAILRTRDLHPQCDLDNPDSPSATVALLRVAPDADRLDCLVLADSPIVVRGVDGRVEVHADDRIDHLPAYDRESVSRLRNAPGGFWVASARPEAAEQAVTASHSLSRVRDVAALSDGIGRLVDRFGWTWPGLLDALGTDGPSHLVDAVRKHELDLAEGSFRGKRHDDATVLYAQFHPSSGGGTSGRTTDAAAAQ</sequence>
<feature type="compositionally biased region" description="Low complexity" evidence="1">
    <location>
        <begin position="259"/>
        <end position="268"/>
    </location>
</feature>
<evidence type="ECO:0000313" key="5">
    <source>
        <dbReference type="Proteomes" id="UP000657385"/>
    </source>
</evidence>
<dbReference type="InterPro" id="IPR036457">
    <property type="entry name" value="PPM-type-like_dom_sf"/>
</dbReference>
<gene>
    <name evidence="3" type="ORF">I2501_13060</name>
    <name evidence="4" type="ORF">I2501_35875</name>
</gene>
<dbReference type="AlphaFoldDB" id="A0A931BDT9"/>
<proteinExistence type="predicted"/>
<dbReference type="Proteomes" id="UP000657385">
    <property type="component" value="Unassembled WGS sequence"/>
</dbReference>
<reference evidence="4" key="1">
    <citation type="submission" date="2020-11" db="EMBL/GenBank/DDBJ databases">
        <title>Isolation and identification of active actinomycetes.</title>
        <authorList>
            <person name="Yu B."/>
        </authorList>
    </citation>
    <scope>NUCLEOTIDE SEQUENCE</scope>
    <source>
        <strain evidence="4">NEAU-YB345</strain>
    </source>
</reference>
<dbReference type="EMBL" id="JADPRT010000004">
    <property type="protein sequence ID" value="MBF9068953.1"/>
    <property type="molecule type" value="Genomic_DNA"/>
</dbReference>
<dbReference type="SUPFAM" id="SSF81606">
    <property type="entry name" value="PP2C-like"/>
    <property type="match status" value="1"/>
</dbReference>
<dbReference type="InterPro" id="IPR001932">
    <property type="entry name" value="PPM-type_phosphatase-like_dom"/>
</dbReference>
<organism evidence="4 5">
    <name type="scientific">Streptacidiphilus fuscans</name>
    <dbReference type="NCBI Taxonomy" id="2789292"/>
    <lineage>
        <taxon>Bacteria</taxon>
        <taxon>Bacillati</taxon>
        <taxon>Actinomycetota</taxon>
        <taxon>Actinomycetes</taxon>
        <taxon>Kitasatosporales</taxon>
        <taxon>Streptomycetaceae</taxon>
        <taxon>Streptacidiphilus</taxon>
    </lineage>
</organism>
<comment type="caution">
    <text evidence="4">The sequence shown here is derived from an EMBL/GenBank/DDBJ whole genome shotgun (WGS) entry which is preliminary data.</text>
</comment>
<dbReference type="RefSeq" id="WP_196194074.1">
    <property type="nucleotide sequence ID" value="NZ_JADPRT010000004.1"/>
</dbReference>
<dbReference type="EMBL" id="JADPRT010000022">
    <property type="protein sequence ID" value="MBF9073407.1"/>
    <property type="molecule type" value="Genomic_DNA"/>
</dbReference>